<dbReference type="OrthoDB" id="1098070at2"/>
<dbReference type="AlphaFoldDB" id="A0A1X7LAE5"/>
<dbReference type="STRING" id="1028.SAMN05661096_03724"/>
<proteinExistence type="predicted"/>
<evidence type="ECO:0000313" key="2">
    <source>
        <dbReference type="EMBL" id="SMG50725.1"/>
    </source>
</evidence>
<evidence type="ECO:0000256" key="1">
    <source>
        <dbReference type="ARBA" id="ARBA00022649"/>
    </source>
</evidence>
<organism evidence="2 3">
    <name type="scientific">Marivirga sericea</name>
    <dbReference type="NCBI Taxonomy" id="1028"/>
    <lineage>
        <taxon>Bacteria</taxon>
        <taxon>Pseudomonadati</taxon>
        <taxon>Bacteroidota</taxon>
        <taxon>Cytophagia</taxon>
        <taxon>Cytophagales</taxon>
        <taxon>Marivirgaceae</taxon>
        <taxon>Marivirga</taxon>
    </lineage>
</organism>
<dbReference type="Pfam" id="PF05016">
    <property type="entry name" value="ParE_toxin"/>
    <property type="match status" value="1"/>
</dbReference>
<dbReference type="InterPro" id="IPR007712">
    <property type="entry name" value="RelE/ParE_toxin"/>
</dbReference>
<dbReference type="Proteomes" id="UP000193804">
    <property type="component" value="Unassembled WGS sequence"/>
</dbReference>
<sequence length="101" mass="11987">MENGYKVLWTEKALSELEEISNYLKNRWPDVVTVNLKEAIDFTISLIEENPRLYPKSEKENIHKAVILKYNSLYYEIDEGEKSVIILSFFNNYKNPVDRKL</sequence>
<accession>A0A1X7LAE5</accession>
<keyword evidence="1" id="KW-1277">Toxin-antitoxin system</keyword>
<name>A0A1X7LAE5_9BACT</name>
<dbReference type="Gene3D" id="3.30.2310.20">
    <property type="entry name" value="RelE-like"/>
    <property type="match status" value="1"/>
</dbReference>
<evidence type="ECO:0000313" key="3">
    <source>
        <dbReference type="Proteomes" id="UP000193804"/>
    </source>
</evidence>
<dbReference type="InterPro" id="IPR035093">
    <property type="entry name" value="RelE/ParE_toxin_dom_sf"/>
</dbReference>
<dbReference type="RefSeq" id="WP_085518851.1">
    <property type="nucleotide sequence ID" value="NZ_FXAW01000009.1"/>
</dbReference>
<dbReference type="EMBL" id="FXAW01000009">
    <property type="protein sequence ID" value="SMG50725.1"/>
    <property type="molecule type" value="Genomic_DNA"/>
</dbReference>
<gene>
    <name evidence="2" type="ORF">SAMN05661096_03724</name>
</gene>
<protein>
    <submittedName>
        <fullName evidence="2">Plasmid stabilization system protein ParE</fullName>
    </submittedName>
</protein>
<keyword evidence="3" id="KW-1185">Reference proteome</keyword>
<reference evidence="3" key="1">
    <citation type="submission" date="2017-04" db="EMBL/GenBank/DDBJ databases">
        <authorList>
            <person name="Varghese N."/>
            <person name="Submissions S."/>
        </authorList>
    </citation>
    <scope>NUCLEOTIDE SEQUENCE [LARGE SCALE GENOMIC DNA]</scope>
    <source>
        <strain evidence="3">DSM 4125</strain>
    </source>
</reference>